<feature type="transmembrane region" description="Helical" evidence="2">
    <location>
        <begin position="144"/>
        <end position="161"/>
    </location>
</feature>
<comment type="caution">
    <text evidence="3">The sequence shown here is derived from an EMBL/GenBank/DDBJ whole genome shotgun (WGS) entry which is preliminary data.</text>
</comment>
<keyword evidence="2" id="KW-0472">Membrane</keyword>
<accession>A0ABD6B5M2</accession>
<dbReference type="EMBL" id="JBHUDH010000076">
    <property type="protein sequence ID" value="MFD1526232.1"/>
    <property type="molecule type" value="Genomic_DNA"/>
</dbReference>
<protein>
    <recommendedName>
        <fullName evidence="5">PH domain-containing protein</fullName>
    </recommendedName>
</protein>
<reference evidence="3 4" key="1">
    <citation type="journal article" date="2019" name="Int. J. Syst. Evol. Microbiol.">
        <title>The Global Catalogue of Microorganisms (GCM) 10K type strain sequencing project: providing services to taxonomists for standard genome sequencing and annotation.</title>
        <authorList>
            <consortium name="The Broad Institute Genomics Platform"/>
            <consortium name="The Broad Institute Genome Sequencing Center for Infectious Disease"/>
            <person name="Wu L."/>
            <person name="Ma J."/>
        </authorList>
    </citation>
    <scope>NUCLEOTIDE SEQUENCE [LARGE SCALE GENOMIC DNA]</scope>
    <source>
        <strain evidence="3 4">CGMCC 1.12285</strain>
    </source>
</reference>
<keyword evidence="2" id="KW-0812">Transmembrane</keyword>
<feature type="region of interest" description="Disordered" evidence="1">
    <location>
        <begin position="226"/>
        <end position="247"/>
    </location>
</feature>
<keyword evidence="4" id="KW-1185">Reference proteome</keyword>
<name>A0ABD6B5M2_9EURY</name>
<dbReference type="RefSeq" id="WP_379818386.1">
    <property type="nucleotide sequence ID" value="NZ_JBHUDH010000076.1"/>
</dbReference>
<evidence type="ECO:0000256" key="1">
    <source>
        <dbReference type="SAM" id="MobiDB-lite"/>
    </source>
</evidence>
<organism evidence="3 4">
    <name type="scientific">Halolamina salina</name>
    <dbReference type="NCBI Taxonomy" id="1220023"/>
    <lineage>
        <taxon>Archaea</taxon>
        <taxon>Methanobacteriati</taxon>
        <taxon>Methanobacteriota</taxon>
        <taxon>Stenosarchaea group</taxon>
        <taxon>Halobacteria</taxon>
        <taxon>Halobacteriales</taxon>
        <taxon>Haloferacaceae</taxon>
    </lineage>
</organism>
<sequence length="266" mass="29888">MSEAAESDGPEVLGSGIRIPEYYLRKRGEALSNEEVTQHLGSIRNQLEEYLEPDEPLEAVYSGIGTSFGGAGSGLYVFGATDRRFVILDQNGRFAEVDYDAVTTIDRETDVFSYEVDTSRLREIGIGGGAMLVFIVLMNVFTQPVFALGFILSFFGTAYMINRHWKESKRLHIPFYEVVIRTPNSTDRSVEVEADTDWVLGTTDVNVRESESERYVIRQWMSPEEAPDTGGTGIEYDGVETFGDGTVEEPRDLETRLSKIVRKHRD</sequence>
<proteinExistence type="predicted"/>
<evidence type="ECO:0000256" key="2">
    <source>
        <dbReference type="SAM" id="Phobius"/>
    </source>
</evidence>
<keyword evidence="2" id="KW-1133">Transmembrane helix</keyword>
<dbReference type="Proteomes" id="UP001597111">
    <property type="component" value="Unassembled WGS sequence"/>
</dbReference>
<evidence type="ECO:0000313" key="3">
    <source>
        <dbReference type="EMBL" id="MFD1526232.1"/>
    </source>
</evidence>
<gene>
    <name evidence="3" type="ORF">ACFR9S_07945</name>
</gene>
<dbReference type="AlphaFoldDB" id="A0ABD6B5M2"/>
<evidence type="ECO:0008006" key="5">
    <source>
        <dbReference type="Google" id="ProtNLM"/>
    </source>
</evidence>
<evidence type="ECO:0000313" key="4">
    <source>
        <dbReference type="Proteomes" id="UP001597111"/>
    </source>
</evidence>